<evidence type="ECO:0000313" key="2">
    <source>
        <dbReference type="EMBL" id="ADE77793.1"/>
    </source>
</evidence>
<name>D5AE24_PICSI</name>
<reference evidence="2" key="1">
    <citation type="submission" date="2010-04" db="EMBL/GenBank/DDBJ databases">
        <authorList>
            <person name="Reid K.E."/>
            <person name="Liao N."/>
            <person name="Chan S."/>
            <person name="Docking R."/>
            <person name="Taylor G."/>
            <person name="Moore R."/>
            <person name="Mayo M."/>
            <person name="Munro S."/>
            <person name="King J."/>
            <person name="Yanchuk A."/>
            <person name="Holt R."/>
            <person name="Jones S."/>
            <person name="Marra M."/>
            <person name="Ritland C.E."/>
            <person name="Ritland K."/>
            <person name="Bohlmann J."/>
        </authorList>
    </citation>
    <scope>NUCLEOTIDE SEQUENCE</scope>
    <source>
        <tissue evidence="2">Bud</tissue>
    </source>
</reference>
<dbReference type="EMBL" id="BT124550">
    <property type="protein sequence ID" value="ADE77793.1"/>
    <property type="molecule type" value="mRNA"/>
</dbReference>
<dbReference type="AlphaFoldDB" id="D5AE24"/>
<evidence type="ECO:0000256" key="1">
    <source>
        <dbReference type="SAM" id="MobiDB-lite"/>
    </source>
</evidence>
<protein>
    <submittedName>
        <fullName evidence="2">Uncharacterized protein</fullName>
    </submittedName>
</protein>
<accession>D5AE24</accession>
<proteinExistence type="evidence at transcript level"/>
<sequence>MADLRSLLPPPQHYGGDSGNRTHDLEQAEPLVIVRGKVWPMTSVENSGKNEGEGVLTTHNSGDKAVIFEKTQMVNFVLVRYFVHLFFL</sequence>
<organism evidence="2">
    <name type="scientific">Picea sitchensis</name>
    <name type="common">Sitka spruce</name>
    <name type="synonym">Pinus sitchensis</name>
    <dbReference type="NCBI Taxonomy" id="3332"/>
    <lineage>
        <taxon>Eukaryota</taxon>
        <taxon>Viridiplantae</taxon>
        <taxon>Streptophyta</taxon>
        <taxon>Embryophyta</taxon>
        <taxon>Tracheophyta</taxon>
        <taxon>Spermatophyta</taxon>
        <taxon>Pinopsida</taxon>
        <taxon>Pinidae</taxon>
        <taxon>Conifers I</taxon>
        <taxon>Pinales</taxon>
        <taxon>Pinaceae</taxon>
        <taxon>Picea</taxon>
    </lineage>
</organism>
<feature type="region of interest" description="Disordered" evidence="1">
    <location>
        <begin position="1"/>
        <end position="26"/>
    </location>
</feature>